<dbReference type="OrthoDB" id="5919013at2759"/>
<reference evidence="4" key="1">
    <citation type="submission" date="2017-02" db="UniProtKB">
        <authorList>
            <consortium name="WormBaseParasite"/>
        </authorList>
    </citation>
    <scope>IDENTIFICATION</scope>
</reference>
<proteinExistence type="predicted"/>
<dbReference type="Proteomes" id="UP000038040">
    <property type="component" value="Unplaced"/>
</dbReference>
<protein>
    <submittedName>
        <fullName evidence="4">Bromo domain-containing protein</fullName>
    </submittedName>
</protein>
<accession>A0A0N4UK43</accession>
<keyword evidence="3" id="KW-1185">Reference proteome</keyword>
<evidence type="ECO:0000313" key="4">
    <source>
        <dbReference type="WBParaSite" id="DME_0000807001-mRNA-1"/>
    </source>
</evidence>
<gene>
    <name evidence="1" type="ORF">DME_LOCUS2195</name>
</gene>
<dbReference type="Proteomes" id="UP000274756">
    <property type="component" value="Unassembled WGS sequence"/>
</dbReference>
<sequence length="515" mass="58992">MERLGHIYFDAEDRPPQSYWHKKFLEADNLSIDDKKFNSSLIKSSKIDPKEWAKAPEFIPKSRRILQESFNGAEFRMQSNWRSDNGTVVEVMQFPNFINRCTTIKHLRPINSQPSQPLCQLSTTVNMPQPIFTPHAPFQMRHEPHYLVPQALTSAYPAPNLHNNPPFFFNPGFRFPPAGYSMNFAQIPAGIGPPIPAVILKKKRRKRNRKNKRFSSEEIPYLICTRVDSDSASTRESTQIRLQTVSSEPALNKEGNKKNLTIIEQSTLGASCPELSDSQLQIWDNLLYDAVVKGDRTSGEGSGRTNNEPEYEIASRAVLDAMDSALCVDGISSKEVRKLDYQLQGRKMDESLSEDHLVKKLQHFEDNRFIDSPASTTRSLKAEIEELTFRPTISVIISSQIHNTLLRLQSQYGYPEMNSPQIHMATFNPDYNTFSSNVIHQDIRCEEDCFEGMNIRVNAFDTGDELALSDSELPQPSHFQQILWMLQKNKQYYTQLSVPEKAYMIQISKTRNDFD</sequence>
<evidence type="ECO:0000313" key="1">
    <source>
        <dbReference type="EMBL" id="VDN52222.1"/>
    </source>
</evidence>
<dbReference type="AlphaFoldDB" id="A0A0N4UK43"/>
<name>A0A0N4UK43_DRAME</name>
<evidence type="ECO:0000313" key="2">
    <source>
        <dbReference type="Proteomes" id="UP000038040"/>
    </source>
</evidence>
<evidence type="ECO:0000313" key="3">
    <source>
        <dbReference type="Proteomes" id="UP000274756"/>
    </source>
</evidence>
<dbReference type="EMBL" id="UYYG01000049">
    <property type="protein sequence ID" value="VDN52222.1"/>
    <property type="molecule type" value="Genomic_DNA"/>
</dbReference>
<dbReference type="WBParaSite" id="DME_0000807001-mRNA-1">
    <property type="protein sequence ID" value="DME_0000807001-mRNA-1"/>
    <property type="gene ID" value="DME_0000807001"/>
</dbReference>
<organism evidence="2 4">
    <name type="scientific">Dracunculus medinensis</name>
    <name type="common">Guinea worm</name>
    <dbReference type="NCBI Taxonomy" id="318479"/>
    <lineage>
        <taxon>Eukaryota</taxon>
        <taxon>Metazoa</taxon>
        <taxon>Ecdysozoa</taxon>
        <taxon>Nematoda</taxon>
        <taxon>Chromadorea</taxon>
        <taxon>Rhabditida</taxon>
        <taxon>Spirurina</taxon>
        <taxon>Dracunculoidea</taxon>
        <taxon>Dracunculidae</taxon>
        <taxon>Dracunculus</taxon>
    </lineage>
</organism>
<reference evidence="1 3" key="2">
    <citation type="submission" date="2018-11" db="EMBL/GenBank/DDBJ databases">
        <authorList>
            <consortium name="Pathogen Informatics"/>
        </authorList>
    </citation>
    <scope>NUCLEOTIDE SEQUENCE [LARGE SCALE GENOMIC DNA]</scope>
</reference>